<dbReference type="SUPFAM" id="SSF55729">
    <property type="entry name" value="Acyl-CoA N-acyltransferases (Nat)"/>
    <property type="match status" value="1"/>
</dbReference>
<dbReference type="EMBL" id="VYDA01000528">
    <property type="protein sequence ID" value="MYH62982.1"/>
    <property type="molecule type" value="Genomic_DNA"/>
</dbReference>
<sequence>DYTYGIFSPDEREVWGGSGLHKRLAGSALEIGYWIRADLINRGLATETSAALTKVAFAVNKVDRVEIHCDPDNVRSAAIPRKLGFVQEALLRRRATKPDGSPMDMAIWTLFLDQLGKSPVADAPVRAYDVLGTEIPLT</sequence>
<dbReference type="InterPro" id="IPR051908">
    <property type="entry name" value="Ribosomal_N-acetyltransferase"/>
</dbReference>
<dbReference type="PANTHER" id="PTHR43441">
    <property type="entry name" value="RIBOSOMAL-PROTEIN-SERINE ACETYLTRANSFERASE"/>
    <property type="match status" value="1"/>
</dbReference>
<accession>A0A6B1FZH2</accession>
<gene>
    <name evidence="2" type="ORF">F4148_14915</name>
</gene>
<dbReference type="InterPro" id="IPR000182">
    <property type="entry name" value="GNAT_dom"/>
</dbReference>
<dbReference type="AlphaFoldDB" id="A0A6B1FZH2"/>
<protein>
    <submittedName>
        <fullName evidence="2">GNAT family N-acetyltransferase</fullName>
    </submittedName>
</protein>
<feature type="non-terminal residue" evidence="2">
    <location>
        <position position="1"/>
    </location>
</feature>
<evidence type="ECO:0000259" key="1">
    <source>
        <dbReference type="Pfam" id="PF13302"/>
    </source>
</evidence>
<dbReference type="Gene3D" id="3.40.630.30">
    <property type="match status" value="1"/>
</dbReference>
<comment type="caution">
    <text evidence="2">The sequence shown here is derived from an EMBL/GenBank/DDBJ whole genome shotgun (WGS) entry which is preliminary data.</text>
</comment>
<dbReference type="Pfam" id="PF13302">
    <property type="entry name" value="Acetyltransf_3"/>
    <property type="match status" value="1"/>
</dbReference>
<reference evidence="2" key="1">
    <citation type="submission" date="2019-09" db="EMBL/GenBank/DDBJ databases">
        <title>Characterisation of the sponge microbiome using genome-centric metagenomics.</title>
        <authorList>
            <person name="Engelberts J.P."/>
            <person name="Robbins S.J."/>
            <person name="De Goeij J.M."/>
            <person name="Aranda M."/>
            <person name="Bell S.C."/>
            <person name="Webster N.S."/>
        </authorList>
    </citation>
    <scope>NUCLEOTIDE SEQUENCE</scope>
    <source>
        <strain evidence="2">SB0675_bin_29</strain>
    </source>
</reference>
<name>A0A6B1FZH2_9CHLR</name>
<organism evidence="2">
    <name type="scientific">Caldilineaceae bacterium SB0675_bin_29</name>
    <dbReference type="NCBI Taxonomy" id="2605266"/>
    <lineage>
        <taxon>Bacteria</taxon>
        <taxon>Bacillati</taxon>
        <taxon>Chloroflexota</taxon>
        <taxon>Caldilineae</taxon>
        <taxon>Caldilineales</taxon>
        <taxon>Caldilineaceae</taxon>
    </lineage>
</organism>
<dbReference type="GO" id="GO:0005737">
    <property type="term" value="C:cytoplasm"/>
    <property type="evidence" value="ECO:0007669"/>
    <property type="project" value="TreeGrafter"/>
</dbReference>
<dbReference type="PANTHER" id="PTHR43441:SF3">
    <property type="entry name" value="ACETYLTRANSFERASE"/>
    <property type="match status" value="1"/>
</dbReference>
<keyword evidence="2" id="KW-0808">Transferase</keyword>
<dbReference type="GO" id="GO:0008999">
    <property type="term" value="F:protein-N-terminal-alanine acetyltransferase activity"/>
    <property type="evidence" value="ECO:0007669"/>
    <property type="project" value="TreeGrafter"/>
</dbReference>
<dbReference type="InterPro" id="IPR016181">
    <property type="entry name" value="Acyl_CoA_acyltransferase"/>
</dbReference>
<dbReference type="GO" id="GO:1990189">
    <property type="term" value="F:protein N-terminal-serine acetyltransferase activity"/>
    <property type="evidence" value="ECO:0007669"/>
    <property type="project" value="TreeGrafter"/>
</dbReference>
<feature type="domain" description="N-acetyltransferase" evidence="1">
    <location>
        <begin position="2"/>
        <end position="86"/>
    </location>
</feature>
<evidence type="ECO:0000313" key="2">
    <source>
        <dbReference type="EMBL" id="MYH62982.1"/>
    </source>
</evidence>
<proteinExistence type="predicted"/>